<evidence type="ECO:0000313" key="7">
    <source>
        <dbReference type="EMBL" id="XBO69850.1"/>
    </source>
</evidence>
<gene>
    <name evidence="7" type="ORF">NFG58_14625</name>
</gene>
<evidence type="ECO:0000256" key="2">
    <source>
        <dbReference type="ARBA" id="ARBA00022475"/>
    </source>
</evidence>
<protein>
    <submittedName>
        <fullName evidence="7">Flippase-like domain-containing protein</fullName>
    </submittedName>
</protein>
<keyword evidence="4 6" id="KW-1133">Transmembrane helix</keyword>
<feature type="transmembrane region" description="Helical" evidence="6">
    <location>
        <begin position="51"/>
        <end position="73"/>
    </location>
</feature>
<evidence type="ECO:0000256" key="3">
    <source>
        <dbReference type="ARBA" id="ARBA00022692"/>
    </source>
</evidence>
<feature type="transmembrane region" description="Helical" evidence="6">
    <location>
        <begin position="146"/>
        <end position="165"/>
    </location>
</feature>
<dbReference type="PANTHER" id="PTHR37693:SF1">
    <property type="entry name" value="INTEGRAL MEMBRANE PROTEIN"/>
    <property type="match status" value="1"/>
</dbReference>
<sequence length="353" mass="37916">MARFGPTPSLDRRLRAPAGMQSRLWWKAALLILTLAITLLLPWWLGGAGTFTAVIAFPLPLLALMVALAVICWNLNAARLRLMLDGRAGRLGQGGALAIEMSSKFALCATPAGGGGVATLLWLLARRGYPPAQASAIFLVDQLADMLFFSLMLGVLVSLSMSGLASWPHQTLVEASLAALLLALVVFAVVIVWLPWLLRHVSPPPFVGSGPRRWMTRRLLRCRRTLASTLALPKGVLMAIFALCCLHWLARYSLLYLAVLGVGGGADWAWTFLVQMLAMAASQLSVLPGGAGAAEVSVGALLLPLMAREQAAAAVIVWRLVSYHLYLVAGAPVFVAQVVGWWRTRANQSSPRP</sequence>
<reference evidence="7" key="1">
    <citation type="submission" date="2022-06" db="EMBL/GenBank/DDBJ databases">
        <title>A novel DMS-producing enzyme.</title>
        <authorList>
            <person name="Zhang Y."/>
        </authorList>
    </citation>
    <scope>NUCLEOTIDE SEQUENCE</scope>
    <source>
        <strain evidence="7">RT37</strain>
    </source>
</reference>
<dbReference type="NCBIfam" id="TIGR00374">
    <property type="entry name" value="flippase-like domain"/>
    <property type="match status" value="1"/>
</dbReference>
<accession>A0AAU7KEM1</accession>
<keyword evidence="3 6" id="KW-0812">Transmembrane</keyword>
<feature type="transmembrane region" description="Helical" evidence="6">
    <location>
        <begin position="225"/>
        <end position="249"/>
    </location>
</feature>
<proteinExistence type="predicted"/>
<evidence type="ECO:0000256" key="4">
    <source>
        <dbReference type="ARBA" id="ARBA00022989"/>
    </source>
</evidence>
<evidence type="ECO:0000256" key="6">
    <source>
        <dbReference type="SAM" id="Phobius"/>
    </source>
</evidence>
<dbReference type="AlphaFoldDB" id="A0AAU7KEM1"/>
<dbReference type="InterPro" id="IPR022791">
    <property type="entry name" value="L-PG_synthase/AglD"/>
</dbReference>
<keyword evidence="5 6" id="KW-0472">Membrane</keyword>
<dbReference type="RefSeq" id="WP_231498677.1">
    <property type="nucleotide sequence ID" value="NZ_CP098827.1"/>
</dbReference>
<dbReference type="Pfam" id="PF03706">
    <property type="entry name" value="LPG_synthase_TM"/>
    <property type="match status" value="1"/>
</dbReference>
<feature type="transmembrane region" description="Helical" evidence="6">
    <location>
        <begin position="286"/>
        <end position="303"/>
    </location>
</feature>
<dbReference type="GO" id="GO:0005886">
    <property type="term" value="C:plasma membrane"/>
    <property type="evidence" value="ECO:0007669"/>
    <property type="project" value="UniProtKB-SubCell"/>
</dbReference>
<evidence type="ECO:0000256" key="5">
    <source>
        <dbReference type="ARBA" id="ARBA00023136"/>
    </source>
</evidence>
<dbReference type="PANTHER" id="PTHR37693">
    <property type="entry name" value="PHOSPHATIDYLGLYCEROL LYSYLTRANSFERASE"/>
    <property type="match status" value="1"/>
</dbReference>
<name>A0AAU7KEM1_9GAMM</name>
<feature type="transmembrane region" description="Helical" evidence="6">
    <location>
        <begin position="323"/>
        <end position="342"/>
    </location>
</feature>
<feature type="transmembrane region" description="Helical" evidence="6">
    <location>
        <begin position="24"/>
        <end position="45"/>
    </location>
</feature>
<feature type="transmembrane region" description="Helical" evidence="6">
    <location>
        <begin position="255"/>
        <end position="274"/>
    </location>
</feature>
<keyword evidence="2" id="KW-1003">Cell membrane</keyword>
<evidence type="ECO:0000256" key="1">
    <source>
        <dbReference type="ARBA" id="ARBA00004651"/>
    </source>
</evidence>
<feature type="transmembrane region" description="Helical" evidence="6">
    <location>
        <begin position="177"/>
        <end position="198"/>
    </location>
</feature>
<comment type="subcellular location">
    <subcellularLocation>
        <location evidence="1">Cell membrane</location>
        <topology evidence="1">Multi-pass membrane protein</topology>
    </subcellularLocation>
</comment>
<dbReference type="EMBL" id="CP098827">
    <property type="protein sequence ID" value="XBO69850.1"/>
    <property type="molecule type" value="Genomic_DNA"/>
</dbReference>
<organism evidence="7">
    <name type="scientific">Halomonas sp. RT37</name>
    <dbReference type="NCBI Taxonomy" id="2950872"/>
    <lineage>
        <taxon>Bacteria</taxon>
        <taxon>Pseudomonadati</taxon>
        <taxon>Pseudomonadota</taxon>
        <taxon>Gammaproteobacteria</taxon>
        <taxon>Oceanospirillales</taxon>
        <taxon>Halomonadaceae</taxon>
        <taxon>Halomonas</taxon>
    </lineage>
</organism>